<sequence>MPCPGTQQPDGNSN</sequence>
<reference evidence="1" key="1">
    <citation type="submission" date="2014-09" db="EMBL/GenBank/DDBJ databases">
        <authorList>
            <person name="Magalhaes I.L.F."/>
            <person name="Oliveira U."/>
            <person name="Santos F.R."/>
            <person name="Vidigal T.H.D.A."/>
            <person name="Brescovit A.D."/>
            <person name="Santos A.J."/>
        </authorList>
    </citation>
    <scope>NUCLEOTIDE SEQUENCE</scope>
    <source>
        <tissue evidence="1">Shoot tissue taken approximately 20 cm above the soil surface</tissue>
    </source>
</reference>
<proteinExistence type="predicted"/>
<reference evidence="1" key="2">
    <citation type="journal article" date="2015" name="Data Brief">
        <title>Shoot transcriptome of the giant reed, Arundo donax.</title>
        <authorList>
            <person name="Barrero R.A."/>
            <person name="Guerrero F.D."/>
            <person name="Moolhuijzen P."/>
            <person name="Goolsby J.A."/>
            <person name="Tidwell J."/>
            <person name="Bellgard S.E."/>
            <person name="Bellgard M.I."/>
        </authorList>
    </citation>
    <scope>NUCLEOTIDE SEQUENCE</scope>
    <source>
        <tissue evidence="1">Shoot tissue taken approximately 20 cm above the soil surface</tissue>
    </source>
</reference>
<protein>
    <submittedName>
        <fullName evidence="1">Uncharacterized protein</fullName>
    </submittedName>
</protein>
<dbReference type="EMBL" id="GBRH01238886">
    <property type="protein sequence ID" value="JAD59009.1"/>
    <property type="molecule type" value="Transcribed_RNA"/>
</dbReference>
<accession>A0A0A9B4T5</accession>
<evidence type="ECO:0000313" key="1">
    <source>
        <dbReference type="EMBL" id="JAD59009.1"/>
    </source>
</evidence>
<name>A0A0A9B4T5_ARUDO</name>
<organism evidence="1">
    <name type="scientific">Arundo donax</name>
    <name type="common">Giant reed</name>
    <name type="synonym">Donax arundinaceus</name>
    <dbReference type="NCBI Taxonomy" id="35708"/>
    <lineage>
        <taxon>Eukaryota</taxon>
        <taxon>Viridiplantae</taxon>
        <taxon>Streptophyta</taxon>
        <taxon>Embryophyta</taxon>
        <taxon>Tracheophyta</taxon>
        <taxon>Spermatophyta</taxon>
        <taxon>Magnoliopsida</taxon>
        <taxon>Liliopsida</taxon>
        <taxon>Poales</taxon>
        <taxon>Poaceae</taxon>
        <taxon>PACMAD clade</taxon>
        <taxon>Arundinoideae</taxon>
        <taxon>Arundineae</taxon>
        <taxon>Arundo</taxon>
    </lineage>
</organism>